<feature type="chain" id="PRO_5038743858" description="Secreted protein" evidence="1">
    <location>
        <begin position="30"/>
        <end position="120"/>
    </location>
</feature>
<dbReference type="EMBL" id="JACHVU010000005">
    <property type="protein sequence ID" value="MBB2991435.1"/>
    <property type="molecule type" value="Genomic_DNA"/>
</dbReference>
<keyword evidence="1" id="KW-0732">Signal</keyword>
<dbReference type="RefSeq" id="WP_183469099.1">
    <property type="nucleotide sequence ID" value="NZ_JACHVU010000005.1"/>
</dbReference>
<gene>
    <name evidence="2" type="ORF">FHR72_002919</name>
</gene>
<evidence type="ECO:0000256" key="1">
    <source>
        <dbReference type="SAM" id="SignalP"/>
    </source>
</evidence>
<feature type="signal peptide" evidence="1">
    <location>
        <begin position="1"/>
        <end position="29"/>
    </location>
</feature>
<evidence type="ECO:0008006" key="4">
    <source>
        <dbReference type="Google" id="ProtNLM"/>
    </source>
</evidence>
<proteinExistence type="predicted"/>
<organism evidence="2 3">
    <name type="scientific">Mycolicibacterium iranicum</name>
    <name type="common">Mycobacterium iranicum</name>
    <dbReference type="NCBI Taxonomy" id="912594"/>
    <lineage>
        <taxon>Bacteria</taxon>
        <taxon>Bacillati</taxon>
        <taxon>Actinomycetota</taxon>
        <taxon>Actinomycetes</taxon>
        <taxon>Mycobacteriales</taxon>
        <taxon>Mycobacteriaceae</taxon>
        <taxon>Mycolicibacterium</taxon>
    </lineage>
</organism>
<evidence type="ECO:0000313" key="2">
    <source>
        <dbReference type="EMBL" id="MBB2991435.1"/>
    </source>
</evidence>
<reference evidence="2 3" key="1">
    <citation type="submission" date="2020-08" db="EMBL/GenBank/DDBJ databases">
        <title>The Agave Microbiome: Exploring the role of microbial communities in plant adaptations to desert environments.</title>
        <authorList>
            <person name="Partida-Martinez L.P."/>
        </authorList>
    </citation>
    <scope>NUCLEOTIDE SEQUENCE [LARGE SCALE GENOMIC DNA]</scope>
    <source>
        <strain evidence="2 3">AT2.18</strain>
    </source>
</reference>
<keyword evidence="3" id="KW-1185">Reference proteome</keyword>
<protein>
    <recommendedName>
        <fullName evidence="4">Secreted protein</fullName>
    </recommendedName>
</protein>
<dbReference type="AlphaFoldDB" id="A0A839QAF2"/>
<comment type="caution">
    <text evidence="2">The sequence shown here is derived from an EMBL/GenBank/DDBJ whole genome shotgun (WGS) entry which is preliminary data.</text>
</comment>
<evidence type="ECO:0000313" key="3">
    <source>
        <dbReference type="Proteomes" id="UP000550501"/>
    </source>
</evidence>
<accession>A0A839QAF2</accession>
<sequence length="120" mass="12676">MSVTPWVQAAATAATGVALLLGGAASASAGPADESPDISFNPHPGGITATIQSWTRDPTNCTYTANSIRRDFFLPGHNGTVDNFAAAQARLEFPGVPLFRKWNVNVSCVNGKSVSTTYWY</sequence>
<name>A0A839QAF2_MYCIR</name>
<dbReference type="Proteomes" id="UP000550501">
    <property type="component" value="Unassembled WGS sequence"/>
</dbReference>